<dbReference type="HOGENOM" id="CLU_000445_11_16_9"/>
<dbReference type="GO" id="GO:0005886">
    <property type="term" value="C:plasma membrane"/>
    <property type="evidence" value="ECO:0007669"/>
    <property type="project" value="TreeGrafter"/>
</dbReference>
<evidence type="ECO:0000313" key="3">
    <source>
        <dbReference type="EMBL" id="AGA68673.1"/>
    </source>
</evidence>
<dbReference type="eggNOG" id="COG3706">
    <property type="taxonomic scope" value="Bacteria"/>
</dbReference>
<dbReference type="InterPro" id="IPR029787">
    <property type="entry name" value="Nucleotide_cyclase"/>
</dbReference>
<gene>
    <name evidence="3" type="ordered locus">Desdi_1159</name>
</gene>
<feature type="transmembrane region" description="Helical" evidence="1">
    <location>
        <begin position="32"/>
        <end position="54"/>
    </location>
</feature>
<keyword evidence="4" id="KW-1185">Reference proteome</keyword>
<dbReference type="GO" id="GO:0052621">
    <property type="term" value="F:diguanylate cyclase activity"/>
    <property type="evidence" value="ECO:0007669"/>
    <property type="project" value="TreeGrafter"/>
</dbReference>
<proteinExistence type="predicted"/>
<sequence>MVKIGLFIGMISIGNIYALFFHTLSMPLFDSTLIHCLILGSGFGIINFLLANWYMAKNAQIKRDNESLKSKVYGDDLTGLLNRKALELECNNFNNQVFSVLFVDVDDFRMYNNRYGHKSGDRVLHQVGDVIRAIIRSGDNAYRYGGEEIVVLLKDCEKINALQIAEKIRVQVSRIDNTPYPPITISLGVASCPEDGHSIQDVLEKSDSALLLAKRLGKNRTLAFDG</sequence>
<evidence type="ECO:0000259" key="2">
    <source>
        <dbReference type="PROSITE" id="PS50887"/>
    </source>
</evidence>
<dbReference type="Proteomes" id="UP000010797">
    <property type="component" value="Chromosome"/>
</dbReference>
<dbReference type="InterPro" id="IPR000160">
    <property type="entry name" value="GGDEF_dom"/>
</dbReference>
<reference evidence="4" key="1">
    <citation type="submission" date="2012-02" db="EMBL/GenBank/DDBJ databases">
        <title>Complete sequence of Desulfitobacterium dichloroeliminans LMG P-21439.</title>
        <authorList>
            <person name="Lucas S."/>
            <person name="Han J."/>
            <person name="Lapidus A."/>
            <person name="Cheng J.-F."/>
            <person name="Goodwin L."/>
            <person name="Pitluck S."/>
            <person name="Peters L."/>
            <person name="Ovchinnikova G."/>
            <person name="Teshima H."/>
            <person name="Detter J.C."/>
            <person name="Han C."/>
            <person name="Tapia R."/>
            <person name="Land M."/>
            <person name="Hauser L."/>
            <person name="Kyrpides N."/>
            <person name="Ivanova N."/>
            <person name="Pagani I."/>
            <person name="Kruse T."/>
            <person name="de Vos W.M."/>
            <person name="Boon N."/>
            <person name="Smidt H."/>
            <person name="Woyke T."/>
        </authorList>
    </citation>
    <scope>NUCLEOTIDE SEQUENCE [LARGE SCALE GENOMIC DNA]</scope>
    <source>
        <strain evidence="4">LMG P-21439 / DCA1</strain>
    </source>
</reference>
<dbReference type="SMART" id="SM00267">
    <property type="entry name" value="GGDEF"/>
    <property type="match status" value="1"/>
</dbReference>
<dbReference type="PROSITE" id="PS50887">
    <property type="entry name" value="GGDEF"/>
    <property type="match status" value="1"/>
</dbReference>
<protein>
    <submittedName>
        <fullName evidence="3">Diguanylate cyclase (GGDEF) domain-containing protein</fullName>
    </submittedName>
</protein>
<dbReference type="AlphaFoldDB" id="L0F6U2"/>
<feature type="transmembrane region" description="Helical" evidence="1">
    <location>
        <begin position="7"/>
        <end position="26"/>
    </location>
</feature>
<dbReference type="InterPro" id="IPR050469">
    <property type="entry name" value="Diguanylate_Cyclase"/>
</dbReference>
<keyword evidence="1" id="KW-1133">Transmembrane helix</keyword>
<name>L0F6U2_DESDL</name>
<accession>L0F6U2</accession>
<dbReference type="Pfam" id="PF00990">
    <property type="entry name" value="GGDEF"/>
    <property type="match status" value="1"/>
</dbReference>
<dbReference type="PANTHER" id="PTHR45138:SF9">
    <property type="entry name" value="DIGUANYLATE CYCLASE DGCM-RELATED"/>
    <property type="match status" value="1"/>
</dbReference>
<keyword evidence="1" id="KW-0812">Transmembrane</keyword>
<dbReference type="NCBIfam" id="TIGR00254">
    <property type="entry name" value="GGDEF"/>
    <property type="match status" value="1"/>
</dbReference>
<dbReference type="SUPFAM" id="SSF55073">
    <property type="entry name" value="Nucleotide cyclase"/>
    <property type="match status" value="1"/>
</dbReference>
<organism evidence="3 4">
    <name type="scientific">Desulfitobacterium dichloroeliminans (strain LMG P-21439 / DCA1)</name>
    <dbReference type="NCBI Taxonomy" id="871963"/>
    <lineage>
        <taxon>Bacteria</taxon>
        <taxon>Bacillati</taxon>
        <taxon>Bacillota</taxon>
        <taxon>Clostridia</taxon>
        <taxon>Eubacteriales</taxon>
        <taxon>Desulfitobacteriaceae</taxon>
        <taxon>Desulfitobacterium</taxon>
    </lineage>
</organism>
<feature type="domain" description="GGDEF" evidence="2">
    <location>
        <begin position="96"/>
        <end position="226"/>
    </location>
</feature>
<dbReference type="EMBL" id="CP003344">
    <property type="protein sequence ID" value="AGA68673.1"/>
    <property type="molecule type" value="Genomic_DNA"/>
</dbReference>
<dbReference type="OrthoDB" id="1771403at2"/>
<dbReference type="PANTHER" id="PTHR45138">
    <property type="entry name" value="REGULATORY COMPONENTS OF SENSORY TRANSDUCTION SYSTEM"/>
    <property type="match status" value="1"/>
</dbReference>
<dbReference type="CDD" id="cd01949">
    <property type="entry name" value="GGDEF"/>
    <property type="match status" value="1"/>
</dbReference>
<evidence type="ECO:0000256" key="1">
    <source>
        <dbReference type="SAM" id="Phobius"/>
    </source>
</evidence>
<dbReference type="InterPro" id="IPR043128">
    <property type="entry name" value="Rev_trsase/Diguanyl_cyclase"/>
</dbReference>
<dbReference type="STRING" id="871963.Desdi_1159"/>
<evidence type="ECO:0000313" key="4">
    <source>
        <dbReference type="Proteomes" id="UP000010797"/>
    </source>
</evidence>
<dbReference type="Gene3D" id="3.30.70.270">
    <property type="match status" value="1"/>
</dbReference>
<dbReference type="GO" id="GO:0043709">
    <property type="term" value="P:cell adhesion involved in single-species biofilm formation"/>
    <property type="evidence" value="ECO:0007669"/>
    <property type="project" value="TreeGrafter"/>
</dbReference>
<keyword evidence="1" id="KW-0472">Membrane</keyword>
<dbReference type="KEGG" id="ddl:Desdi_1159"/>
<dbReference type="GO" id="GO:1902201">
    <property type="term" value="P:negative regulation of bacterial-type flagellum-dependent cell motility"/>
    <property type="evidence" value="ECO:0007669"/>
    <property type="project" value="TreeGrafter"/>
</dbReference>